<dbReference type="InterPro" id="IPR011990">
    <property type="entry name" value="TPR-like_helical_dom_sf"/>
</dbReference>
<reference evidence="2 3" key="1">
    <citation type="submission" date="2023-03" db="EMBL/GenBank/DDBJ databases">
        <authorList>
            <person name="Pearce D."/>
        </authorList>
    </citation>
    <scope>NUCLEOTIDE SEQUENCE [LARGE SCALE GENOMIC DNA]</scope>
    <source>
        <strain evidence="2">Msz</strain>
    </source>
</reference>
<dbReference type="EMBL" id="OX458333">
    <property type="protein sequence ID" value="CAI8962443.1"/>
    <property type="molecule type" value="Genomic_DNA"/>
</dbReference>
<gene>
    <name evidence="2" type="ORF">MSZNOR_4690</name>
</gene>
<feature type="repeat" description="TPR" evidence="1">
    <location>
        <begin position="137"/>
        <end position="170"/>
    </location>
</feature>
<evidence type="ECO:0000313" key="3">
    <source>
        <dbReference type="Proteomes" id="UP001162030"/>
    </source>
</evidence>
<name>A0ABN8X9Z4_9GAMM</name>
<organism evidence="2 3">
    <name type="scientific">Methylocaldum szegediense</name>
    <dbReference type="NCBI Taxonomy" id="73780"/>
    <lineage>
        <taxon>Bacteria</taxon>
        <taxon>Pseudomonadati</taxon>
        <taxon>Pseudomonadota</taxon>
        <taxon>Gammaproteobacteria</taxon>
        <taxon>Methylococcales</taxon>
        <taxon>Methylococcaceae</taxon>
        <taxon>Methylocaldum</taxon>
    </lineage>
</organism>
<evidence type="ECO:0008006" key="4">
    <source>
        <dbReference type="Google" id="ProtNLM"/>
    </source>
</evidence>
<keyword evidence="3" id="KW-1185">Reference proteome</keyword>
<dbReference type="Proteomes" id="UP001162030">
    <property type="component" value="Chromosome"/>
</dbReference>
<dbReference type="PROSITE" id="PS50005">
    <property type="entry name" value="TPR"/>
    <property type="match status" value="1"/>
</dbReference>
<dbReference type="SUPFAM" id="SSF48452">
    <property type="entry name" value="TPR-like"/>
    <property type="match status" value="1"/>
</dbReference>
<accession>A0ABN8X9Z4</accession>
<evidence type="ECO:0000256" key="1">
    <source>
        <dbReference type="PROSITE-ProRule" id="PRU00339"/>
    </source>
</evidence>
<dbReference type="Gene3D" id="1.25.40.10">
    <property type="entry name" value="Tetratricopeptide repeat domain"/>
    <property type="match status" value="1"/>
</dbReference>
<evidence type="ECO:0000313" key="2">
    <source>
        <dbReference type="EMBL" id="CAI8962443.1"/>
    </source>
</evidence>
<dbReference type="InterPro" id="IPR019734">
    <property type="entry name" value="TPR_rpt"/>
</dbReference>
<keyword evidence="1" id="KW-0802">TPR repeat</keyword>
<proteinExistence type="predicted"/>
<sequence length="190" mass="21071">MQDARLYADLALASPPPADVPDFAAGIDDAAAACLGLGLPEAAERHLRLAGLCYHREEESLAHLQAAWEAAPGHAAVYIGLYRFYFYKNRLREALDVARDCLKKAARDNGFSENWRNVKAADADFGSFDAVLPRFFLFTLKAYGYLHLRLGQLDEGRAAIEKLLELDPSDKLGGKVLLNVLERQGDEYED</sequence>
<protein>
    <recommendedName>
        <fullName evidence="4">Tetratricopeptide repeat protein</fullName>
    </recommendedName>
</protein>